<evidence type="ECO:0000313" key="10">
    <source>
        <dbReference type="EMBL" id="KAG9974777.1"/>
    </source>
</evidence>
<evidence type="ECO:0000313" key="11">
    <source>
        <dbReference type="Proteomes" id="UP000729357"/>
    </source>
</evidence>
<sequence length="797" mass="89249">MSPTAELPQFLCLENYDLPRDTLSECKHLFFTPKTVAAAISKGCSRDNIKQYLQSHERETVERQISDNIHGRHPVIFYAAKRNAFDILELLLEYGADPQAKDPSNIPLLAAAIMWTKWTYKNVDKIVALLLSYGADPHCVPEYMWIKTPTKEYSKDNPVHPLAAWVKKQHRLVLVETLNLTIRYHLNRASLTKLTTPRQRQLARLIGCPRILHLPFHIVGQDHTLEVVMNKVLAYDAMNRKRPLVLAFAGLSGHGKTELATSLGSLLGTDICNVDMSKTHHVMSLFGAAAPYYGSDEGSPLNNYLASHTGKRCVVFLDEFDKTTKEVRESLLTVLDTGVGMDLRDDLISKFYNKNLKGKSDREKRQVSIKPLQQDLYRLFIEAYTPAVTGRISSFLPFFPFSREEAGVINHKFLRSLGDKIRQPINLHSKPPRPVGHLHISLVNDGDLCKFLAEDYIEELGARSIQICVDGLADELFKHYTASEDEVTEATNSQSHTKYTVELHPVADAFEVAVREDEVQNGQGLPQSMLSEDNILNLRKTLYKAIPTYLAGLTLTKLSILLQYMRLFKEKAIHRFIIGMLVFVAAYVHYFWDGIGNAKCMDFKAKWFSDAAVSIVTDCILLSIPMPYLKSLNLPYRQKAGLIAVFALGGFVCLVSIARLGPLYTIATSADVSRHNGPSAFLSSMEVNVGIICASLPSLRAITLRTCSRRHKHHHSMSPHHSHSGWWRFGRRNDNIELEAGHKQDMSNISGSAITKIVSVSQERKDARKVSIWSMSGGGIFDGGAGVSKAHISSDAQ</sequence>
<feature type="transmembrane region" description="Helical" evidence="7">
    <location>
        <begin position="680"/>
        <end position="702"/>
    </location>
</feature>
<name>A0A9P8FJ79_AURME</name>
<evidence type="ECO:0000256" key="6">
    <source>
        <dbReference type="PROSITE-ProRule" id="PRU00023"/>
    </source>
</evidence>
<reference evidence="10" key="1">
    <citation type="journal article" date="2021" name="J Fungi (Basel)">
        <title>Virulence traits and population genomics of the black yeast Aureobasidium melanogenum.</title>
        <authorList>
            <person name="Cernosa A."/>
            <person name="Sun X."/>
            <person name="Gostincar C."/>
            <person name="Fang C."/>
            <person name="Gunde-Cimerman N."/>
            <person name="Song Z."/>
        </authorList>
    </citation>
    <scope>NUCLEOTIDE SEQUENCE</scope>
    <source>
        <strain evidence="10">EXF-9298</strain>
    </source>
</reference>
<dbReference type="InterPro" id="IPR002110">
    <property type="entry name" value="Ankyrin_rpt"/>
</dbReference>
<dbReference type="InterPro" id="IPR027417">
    <property type="entry name" value="P-loop_NTPase"/>
</dbReference>
<evidence type="ECO:0000259" key="9">
    <source>
        <dbReference type="Pfam" id="PF20684"/>
    </source>
</evidence>
<feature type="domain" description="ATPase AAA-type core" evidence="8">
    <location>
        <begin position="246"/>
        <end position="339"/>
    </location>
</feature>
<dbReference type="SUPFAM" id="SSF52540">
    <property type="entry name" value="P-loop containing nucleoside triphosphate hydrolases"/>
    <property type="match status" value="1"/>
</dbReference>
<dbReference type="InterPro" id="IPR052337">
    <property type="entry name" value="SAT4-like"/>
</dbReference>
<keyword evidence="11" id="KW-1185">Reference proteome</keyword>
<keyword evidence="2 7" id="KW-0812">Transmembrane</keyword>
<feature type="transmembrane region" description="Helical" evidence="7">
    <location>
        <begin position="612"/>
        <end position="629"/>
    </location>
</feature>
<feature type="transmembrane region" description="Helical" evidence="7">
    <location>
        <begin position="546"/>
        <end position="565"/>
    </location>
</feature>
<comment type="caution">
    <text evidence="10">The sequence shown here is derived from an EMBL/GenBank/DDBJ whole genome shotgun (WGS) entry which is preliminary data.</text>
</comment>
<feature type="transmembrane region" description="Helical" evidence="7">
    <location>
        <begin position="641"/>
        <end position="660"/>
    </location>
</feature>
<evidence type="ECO:0000259" key="8">
    <source>
        <dbReference type="Pfam" id="PF07724"/>
    </source>
</evidence>
<protein>
    <submittedName>
        <fullName evidence="10">P-loop containing nucleoside triphosphate hydrolase protein</fullName>
    </submittedName>
</protein>
<dbReference type="SUPFAM" id="SSF48403">
    <property type="entry name" value="Ankyrin repeat"/>
    <property type="match status" value="1"/>
</dbReference>
<dbReference type="PANTHER" id="PTHR33048:SF47">
    <property type="entry name" value="INTEGRAL MEMBRANE PROTEIN-RELATED"/>
    <property type="match status" value="1"/>
</dbReference>
<accession>A0A9P8FJ79</accession>
<feature type="domain" description="Rhodopsin" evidence="9">
    <location>
        <begin position="517"/>
        <end position="702"/>
    </location>
</feature>
<evidence type="ECO:0000256" key="5">
    <source>
        <dbReference type="ARBA" id="ARBA00038359"/>
    </source>
</evidence>
<proteinExistence type="inferred from homology"/>
<feature type="transmembrane region" description="Helical" evidence="7">
    <location>
        <begin position="572"/>
        <end position="592"/>
    </location>
</feature>
<evidence type="ECO:0000256" key="2">
    <source>
        <dbReference type="ARBA" id="ARBA00022692"/>
    </source>
</evidence>
<dbReference type="PROSITE" id="PS50088">
    <property type="entry name" value="ANK_REPEAT"/>
    <property type="match status" value="1"/>
</dbReference>
<gene>
    <name evidence="10" type="ORF">KCU98_g11771</name>
</gene>
<evidence type="ECO:0000256" key="4">
    <source>
        <dbReference type="ARBA" id="ARBA00023136"/>
    </source>
</evidence>
<keyword evidence="6" id="KW-0040">ANK repeat</keyword>
<dbReference type="Proteomes" id="UP000729357">
    <property type="component" value="Unassembled WGS sequence"/>
</dbReference>
<evidence type="ECO:0000256" key="7">
    <source>
        <dbReference type="SAM" id="Phobius"/>
    </source>
</evidence>
<dbReference type="InterPro" id="IPR003959">
    <property type="entry name" value="ATPase_AAA_core"/>
</dbReference>
<evidence type="ECO:0000256" key="3">
    <source>
        <dbReference type="ARBA" id="ARBA00022989"/>
    </source>
</evidence>
<dbReference type="Pfam" id="PF20684">
    <property type="entry name" value="Fung_rhodopsin"/>
    <property type="match status" value="1"/>
</dbReference>
<dbReference type="AlphaFoldDB" id="A0A9P8FJ79"/>
<comment type="subcellular location">
    <subcellularLocation>
        <location evidence="1">Membrane</location>
        <topology evidence="1">Multi-pass membrane protein</topology>
    </subcellularLocation>
</comment>
<dbReference type="GO" id="GO:0016887">
    <property type="term" value="F:ATP hydrolysis activity"/>
    <property type="evidence" value="ECO:0007669"/>
    <property type="project" value="InterPro"/>
</dbReference>
<dbReference type="PANTHER" id="PTHR33048">
    <property type="entry name" value="PTH11-LIKE INTEGRAL MEMBRANE PROTEIN (AFU_ORTHOLOGUE AFUA_5G11245)"/>
    <property type="match status" value="1"/>
</dbReference>
<dbReference type="Pfam" id="PF07724">
    <property type="entry name" value="AAA_2"/>
    <property type="match status" value="1"/>
</dbReference>
<reference evidence="10" key="2">
    <citation type="submission" date="2021-08" db="EMBL/GenBank/DDBJ databases">
        <authorList>
            <person name="Gostincar C."/>
            <person name="Sun X."/>
            <person name="Song Z."/>
            <person name="Gunde-Cimerman N."/>
        </authorList>
    </citation>
    <scope>NUCLEOTIDE SEQUENCE</scope>
    <source>
        <strain evidence="10">EXF-9298</strain>
    </source>
</reference>
<organism evidence="10 11">
    <name type="scientific">Aureobasidium melanogenum</name>
    <name type="common">Aureobasidium pullulans var. melanogenum</name>
    <dbReference type="NCBI Taxonomy" id="46634"/>
    <lineage>
        <taxon>Eukaryota</taxon>
        <taxon>Fungi</taxon>
        <taxon>Dikarya</taxon>
        <taxon>Ascomycota</taxon>
        <taxon>Pezizomycotina</taxon>
        <taxon>Dothideomycetes</taxon>
        <taxon>Dothideomycetidae</taxon>
        <taxon>Dothideales</taxon>
        <taxon>Saccotheciaceae</taxon>
        <taxon>Aureobasidium</taxon>
    </lineage>
</organism>
<dbReference type="InterPro" id="IPR049326">
    <property type="entry name" value="Rhodopsin_dom_fungi"/>
</dbReference>
<keyword evidence="4 7" id="KW-0472">Membrane</keyword>
<dbReference type="Gene3D" id="1.25.40.20">
    <property type="entry name" value="Ankyrin repeat-containing domain"/>
    <property type="match status" value="1"/>
</dbReference>
<dbReference type="Gene3D" id="3.40.50.300">
    <property type="entry name" value="P-loop containing nucleotide triphosphate hydrolases"/>
    <property type="match status" value="1"/>
</dbReference>
<feature type="non-terminal residue" evidence="10">
    <location>
        <position position="797"/>
    </location>
</feature>
<evidence type="ECO:0000256" key="1">
    <source>
        <dbReference type="ARBA" id="ARBA00004141"/>
    </source>
</evidence>
<dbReference type="SMART" id="SM00248">
    <property type="entry name" value="ANK"/>
    <property type="match status" value="2"/>
</dbReference>
<dbReference type="GO" id="GO:0005524">
    <property type="term" value="F:ATP binding"/>
    <property type="evidence" value="ECO:0007669"/>
    <property type="project" value="InterPro"/>
</dbReference>
<keyword evidence="3 7" id="KW-1133">Transmembrane helix</keyword>
<dbReference type="Pfam" id="PF00023">
    <property type="entry name" value="Ank"/>
    <property type="match status" value="1"/>
</dbReference>
<comment type="similarity">
    <text evidence="5">Belongs to the SAT4 family.</text>
</comment>
<dbReference type="GO" id="GO:0016020">
    <property type="term" value="C:membrane"/>
    <property type="evidence" value="ECO:0007669"/>
    <property type="project" value="UniProtKB-SubCell"/>
</dbReference>
<keyword evidence="10" id="KW-0378">Hydrolase</keyword>
<dbReference type="EMBL" id="JAHFXS010001936">
    <property type="protein sequence ID" value="KAG9974777.1"/>
    <property type="molecule type" value="Genomic_DNA"/>
</dbReference>
<feature type="repeat" description="ANK" evidence="6">
    <location>
        <begin position="76"/>
        <end position="103"/>
    </location>
</feature>
<dbReference type="InterPro" id="IPR036770">
    <property type="entry name" value="Ankyrin_rpt-contain_sf"/>
</dbReference>